<dbReference type="Pfam" id="PF13568">
    <property type="entry name" value="OMP_b-brl_2"/>
    <property type="match status" value="1"/>
</dbReference>
<dbReference type="Gene3D" id="2.40.160.20">
    <property type="match status" value="1"/>
</dbReference>
<feature type="chain" id="PRO_5042995419" evidence="1">
    <location>
        <begin position="21"/>
        <end position="301"/>
    </location>
</feature>
<comment type="caution">
    <text evidence="3">The sequence shown here is derived from an EMBL/GenBank/DDBJ whole genome shotgun (WGS) entry which is preliminary data.</text>
</comment>
<dbReference type="AlphaFoldDB" id="A0AAP2DWG9"/>
<name>A0AAP2DWG9_9BACT</name>
<organism evidence="3 4">
    <name type="scientific">Dawidia cretensis</name>
    <dbReference type="NCBI Taxonomy" id="2782350"/>
    <lineage>
        <taxon>Bacteria</taxon>
        <taxon>Pseudomonadati</taxon>
        <taxon>Bacteroidota</taxon>
        <taxon>Cytophagia</taxon>
        <taxon>Cytophagales</taxon>
        <taxon>Chryseotaleaceae</taxon>
        <taxon>Dawidia</taxon>
    </lineage>
</organism>
<protein>
    <submittedName>
        <fullName evidence="3">Outer membrane beta-barrel protein</fullName>
    </submittedName>
</protein>
<reference evidence="3 4" key="1">
    <citation type="submission" date="2021-05" db="EMBL/GenBank/DDBJ databases">
        <title>A Polyphasic approach of four new species of the genus Ohtaekwangia: Ohtaekwangia histidinii sp. nov., Ohtaekwangia cretensis sp. nov., Ohtaekwangia indiensis sp. nov., Ohtaekwangia reichenbachii sp. nov. from diverse environment.</title>
        <authorList>
            <person name="Octaviana S."/>
        </authorList>
    </citation>
    <scope>NUCLEOTIDE SEQUENCE [LARGE SCALE GENOMIC DNA]</scope>
    <source>
        <strain evidence="3 4">PWU5</strain>
    </source>
</reference>
<gene>
    <name evidence="3" type="ORF">KK062_09935</name>
</gene>
<sequence length="301" mass="34228">MKRLYLVLLCGLLAINLAYAQSNNSSKKRKKTAATYNKQSKEIEKFLEKQWWLGPKGGINLSQPRVEKEYFIMAPTNYDPALIAKKYDKFKQVGSQVTFEIAFYYRRFSFSFQPTYQHTAFSYSNTYIWQGGTNAGQIVQLEYEQLQKVDHLQFPILIKYEVAGNRLRPYLQAGFYQGVLLNATKEVTISGNDNASGGLSQFENEPIIVGAKDLFAKNHWGLIGGAGLYYKLGNVRLNLDLMYKSGMSNITSAKNRYENDRLSGVGDSMDDLLLDNITVSLGCLFPLRFLENSFKSADRKK</sequence>
<proteinExistence type="predicted"/>
<evidence type="ECO:0000313" key="4">
    <source>
        <dbReference type="Proteomes" id="UP001319080"/>
    </source>
</evidence>
<keyword evidence="1" id="KW-0732">Signal</keyword>
<feature type="signal peptide" evidence="1">
    <location>
        <begin position="1"/>
        <end position="20"/>
    </location>
</feature>
<dbReference type="EMBL" id="JAHESE010000007">
    <property type="protein sequence ID" value="MBT1708546.1"/>
    <property type="molecule type" value="Genomic_DNA"/>
</dbReference>
<dbReference type="RefSeq" id="WP_254084138.1">
    <property type="nucleotide sequence ID" value="NZ_JAHESE010000007.1"/>
</dbReference>
<accession>A0AAP2DWG9</accession>
<dbReference type="InterPro" id="IPR025665">
    <property type="entry name" value="Beta-barrel_OMP_2"/>
</dbReference>
<evidence type="ECO:0000259" key="2">
    <source>
        <dbReference type="Pfam" id="PF13568"/>
    </source>
</evidence>
<feature type="domain" description="Outer membrane protein beta-barrel" evidence="2">
    <location>
        <begin position="49"/>
        <end position="251"/>
    </location>
</feature>
<evidence type="ECO:0000256" key="1">
    <source>
        <dbReference type="SAM" id="SignalP"/>
    </source>
</evidence>
<keyword evidence="4" id="KW-1185">Reference proteome</keyword>
<dbReference type="Proteomes" id="UP001319080">
    <property type="component" value="Unassembled WGS sequence"/>
</dbReference>
<evidence type="ECO:0000313" key="3">
    <source>
        <dbReference type="EMBL" id="MBT1708546.1"/>
    </source>
</evidence>